<dbReference type="AlphaFoldDB" id="A0A099UB39"/>
<dbReference type="GeneID" id="78152187"/>
<organism evidence="2 5">
    <name type="scientific">Helicobacter typhlonius</name>
    <dbReference type="NCBI Taxonomy" id="76936"/>
    <lineage>
        <taxon>Bacteria</taxon>
        <taxon>Pseudomonadati</taxon>
        <taxon>Campylobacterota</taxon>
        <taxon>Epsilonproteobacteria</taxon>
        <taxon>Campylobacterales</taxon>
        <taxon>Helicobacteraceae</taxon>
        <taxon>Helicobacter</taxon>
    </lineage>
</organism>
<proteinExistence type="predicted"/>
<dbReference type="Proteomes" id="UP000064525">
    <property type="component" value="Chromosome I"/>
</dbReference>
<dbReference type="KEGG" id="hty:BN2458_PEG2089"/>
<name>A0A099UB39_9HELI</name>
<sequence>MQKILPHFFDLQHNISYTLNENTLSHSGKKPKSTNILCPPLSYFTYFQAEIDVQDLQNEHISSFLFSLAYKDSVLSAPAYAYELYFTHRAHLFDEQKCVCECFFYHKLECTNDFALPKSPIITCDIFLPCALKAFDTNADCLVFIESYLCYFENNVPKEVLSCKQHLRTFAMLLQDSQKQSQEVALKEQLKEWHSHISAHIIYLQEAYKKYFTQIYYFLPEDKDTLTSLAHFSHSADSVDFAESAESDSHNSLLISTPFTQTQALFIAPLSDICALKKDLSLQDFRAMLALHYALLAPQESLANFAPKSNPRKRLYYALMCVSIMFLCVLPLCLKIYTYYLEHDIAELQAKSEALFTHQDSQSNQLAYDTFVSLTQRQNELITNLQDLSLWQQSYNKRYVFMQDIFNTRFEGIAYDDVSFYFSPSVFVASLKVSAQNNIDISTFLAYLNVGTQKAFLQDSKNMQNVKDSLNRDSTNHINQTHNIESFHAHIIVVHYAI</sequence>
<dbReference type="Proteomes" id="UP000029925">
    <property type="component" value="Unassembled WGS sequence"/>
</dbReference>
<dbReference type="OrthoDB" id="5323286at2"/>
<accession>A0A099UB39</accession>
<dbReference type="EMBL" id="LN907858">
    <property type="protein sequence ID" value="CUU40972.1"/>
    <property type="molecule type" value="Genomic_DNA"/>
</dbReference>
<evidence type="ECO:0000256" key="1">
    <source>
        <dbReference type="SAM" id="Phobius"/>
    </source>
</evidence>
<keyword evidence="1" id="KW-1133">Transmembrane helix</keyword>
<reference evidence="3 4" key="1">
    <citation type="journal article" date="2014" name="Genome Announc.">
        <title>Draft genome sequences of eight enterohepatic helicobacter species isolated from both laboratory and wild rodents.</title>
        <authorList>
            <person name="Sheh A."/>
            <person name="Shen Z."/>
            <person name="Fox J.G."/>
        </authorList>
    </citation>
    <scope>NUCLEOTIDE SEQUENCE [LARGE SCALE GENOMIC DNA]</scope>
    <source>
        <strain evidence="3 4">MIT 98-6810</strain>
    </source>
</reference>
<evidence type="ECO:0000313" key="4">
    <source>
        <dbReference type="Proteomes" id="UP000029925"/>
    </source>
</evidence>
<feature type="transmembrane region" description="Helical" evidence="1">
    <location>
        <begin position="315"/>
        <end position="334"/>
    </location>
</feature>
<reference evidence="2" key="2">
    <citation type="submission" date="2015-11" db="EMBL/GenBank/DDBJ databases">
        <authorList>
            <person name="Zhang Y."/>
            <person name="Guo Z."/>
        </authorList>
    </citation>
    <scope>NUCLEOTIDE SEQUENCE</scope>
    <source>
        <strain evidence="2">1</strain>
    </source>
</reference>
<evidence type="ECO:0000313" key="5">
    <source>
        <dbReference type="Proteomes" id="UP000064525"/>
    </source>
</evidence>
<evidence type="ECO:0000313" key="3">
    <source>
        <dbReference type="EMBL" id="TLD78949.1"/>
    </source>
</evidence>
<gene>
    <name evidence="2" type="ORF">BN2458_PEG2089</name>
    <name evidence="3" type="ORF">LS75_004165</name>
</gene>
<keyword evidence="1" id="KW-0472">Membrane</keyword>
<evidence type="ECO:0000313" key="2">
    <source>
        <dbReference type="EMBL" id="CUU40972.1"/>
    </source>
</evidence>
<dbReference type="EMBL" id="JRPF02000003">
    <property type="protein sequence ID" value="TLD78949.1"/>
    <property type="molecule type" value="Genomic_DNA"/>
</dbReference>
<dbReference type="PATRIC" id="fig|76936.10.peg.2040"/>
<dbReference type="STRING" id="76936.BN2458_PEG2089"/>
<keyword evidence="4" id="KW-1185">Reference proteome</keyword>
<protein>
    <submittedName>
        <fullName evidence="2">Uncharacterized protein</fullName>
    </submittedName>
</protein>
<keyword evidence="1" id="KW-0812">Transmembrane</keyword>
<reference evidence="5" key="3">
    <citation type="submission" date="2015-11" db="EMBL/GenBank/DDBJ databases">
        <authorList>
            <person name="Anvar S.Y."/>
        </authorList>
    </citation>
    <scope>NUCLEOTIDE SEQUENCE [LARGE SCALE GENOMIC DNA]</scope>
</reference>
<dbReference type="RefSeq" id="WP_034328318.1">
    <property type="nucleotide sequence ID" value="NZ_CAJTQN010000001.1"/>
</dbReference>